<dbReference type="Proteomes" id="UP000748991">
    <property type="component" value="Unassembled WGS sequence"/>
</dbReference>
<dbReference type="RefSeq" id="WP_278637863.1">
    <property type="nucleotide sequence ID" value="NZ_JAGZZP010000009.1"/>
</dbReference>
<reference evidence="1" key="1">
    <citation type="submission" date="2021-02" db="EMBL/GenBank/DDBJ databases">
        <title>Infant gut strain persistence is associated with maternal origin, phylogeny, and functional potential including surface adhesion and iron acquisition.</title>
        <authorList>
            <person name="Lou Y.C."/>
        </authorList>
    </citation>
    <scope>NUCLEOTIDE SEQUENCE</scope>
    <source>
        <strain evidence="1">L3_060_052G1_dasL3_060_052G1_concoct_1</strain>
    </source>
</reference>
<evidence type="ECO:0000313" key="1">
    <source>
        <dbReference type="EMBL" id="MBS6535305.1"/>
    </source>
</evidence>
<protein>
    <submittedName>
        <fullName evidence="1">Type I-C CRISPR-associated protein Cas8c/Csd1</fullName>
    </submittedName>
</protein>
<evidence type="ECO:0000313" key="2">
    <source>
        <dbReference type="Proteomes" id="UP000748991"/>
    </source>
</evidence>
<organism evidence="1 2">
    <name type="scientific">Peptoniphilus harei</name>
    <dbReference type="NCBI Taxonomy" id="54005"/>
    <lineage>
        <taxon>Bacteria</taxon>
        <taxon>Bacillati</taxon>
        <taxon>Bacillota</taxon>
        <taxon>Tissierellia</taxon>
        <taxon>Tissierellales</taxon>
        <taxon>Peptoniphilaceae</taxon>
        <taxon>Peptoniphilus</taxon>
    </lineage>
</organism>
<name>A0A943XVC7_9FIRM</name>
<dbReference type="EMBL" id="JAGZZP010000009">
    <property type="protein sequence ID" value="MBS6535305.1"/>
    <property type="molecule type" value="Genomic_DNA"/>
</dbReference>
<comment type="caution">
    <text evidence="1">The sequence shown here is derived from an EMBL/GenBank/DDBJ whole genome shotgun (WGS) entry which is preliminary data.</text>
</comment>
<sequence>MSFLTALYSSYNFGLENNLIGDLKDKSNLILPIYHNSMKSNGKNIVEITINKKSELVDAKFLDEGDLVIFPVTEDSVARSSGVAPHPLFDNFDYVIQDNTKKSEAYINQQESWLNSDRDDFVEIVHDYIVKEKVFEEILSKLYRDYKITKDKNVEYVDNSDKKAKIVKIDFSKVFLTFAVEDYEGKKNLSLSENKNLQDKFIRYTEDSFAKDKDSEKIICNISGKEDFLCLKHKPLIGSARLISQITANNENFLGRFDKPDETIKIGKDSSQKILQMAKALLNGENTSRWLGEFTYVLSWFSDDIQNKSGMDPTKKSETSVKESEENSFLNFKDFAPSSEELKEKAKDTSMTIADKRSEDIVKSFTSGRILFDDTSKYYIAIIDKVSNGRVALKYFREMEASRLKENLISWQNKYSWIRYDEEKREYCEYTPSPITLIRAAYGVEREKGLEISKKSFSTDQYKNIIMAIVEGREMPKNILHALEINIRNRLNYEKYWNLVKLCALAALREKEGIESNMLDKKETDRSYLFGRLLAIYEKTEAFTYKKDDERITNAEKLWSSYLNKPATMSMRLSDLIKPYDFKLHANERTREIRNILKRETGDVFDLIGENYKFNGLETNRPLNAGFLFGYQAQIKELDYLYKKTTRESEEKND</sequence>
<dbReference type="NCBIfam" id="TIGR01863">
    <property type="entry name" value="cas_Csd1"/>
    <property type="match status" value="1"/>
</dbReference>
<dbReference type="AlphaFoldDB" id="A0A943XVC7"/>
<accession>A0A943XVC7</accession>
<dbReference type="Pfam" id="PF09709">
    <property type="entry name" value="Cas_Csd1"/>
    <property type="match status" value="1"/>
</dbReference>
<dbReference type="InterPro" id="IPR010144">
    <property type="entry name" value="CRISPR-assoc_prot_Csd1-typ"/>
</dbReference>
<proteinExistence type="predicted"/>
<gene>
    <name evidence="1" type="primary">cas8c</name>
    <name evidence="1" type="ORF">KH327_05695</name>
</gene>